<feature type="transmembrane region" description="Helical" evidence="1">
    <location>
        <begin position="176"/>
        <end position="192"/>
    </location>
</feature>
<sequence length="806" mass="90144">MTERQKDFAALGTLLALLILFFAKILFTDKIIRAPDITTEFYWTVKHFKEMGFVDLFTVNLRAGWDMLANGGGTEGGGTLSMQFLFYRNLIFWLFPAPANVAWFIVFHLFVGGAGTYVYCRAIGAGRGAALLGGIIFALAPENASLINAGHVQKIATISFAPWAFYFFERGFQARRVIWFLATGFVLAFQFFNMHWQIAFYTCLGIGAYGLLRSVVILFRERDRRGRSAVRLVGLNLVTMFFFLSTVAISLIPLADWSKETTRGVQSGANQGQGGLQVEEAMSWSLPPEELVTFVVPGFFGLSRQEGAYDSPDNGAYYWGRMAFTQTTDYFGLLPWLLAPLPLIFRRDRYTWLAVAAVAGGLLFSFGKYTPFYWFLYEHFPGVNHFRVPKMMMFIPVFGMAILAARGLDLLLDPEIRARRGFSRYLLGIFSLAPLLLAALGASVLGRNFWIDLFSPQIAQPNRFEDGLQLVMQRWHTIEKELSFAALFAVAYAVVIGAFSRQWLSRMALALILAALFLADVGRVNAKFLLLQDPPQSVKGVATPVIDYLSRQPKGYRVLPMDGSDPMQYVSHGIPVMFTSAPVQVQRWQDFLDGFNFASAMPDMMNVRYLVYGAAQYQQERSSISPKFQPVFTSPDGTQVVLENKEVLPKGWLVSQALLLSDPRQTLGILPNPAFSPGRVALVEEPPVVPLAPPSNPVAPPAGNVTIATYEWNRIAGEADTPGNALLVLGEKFYKGWRATVDGSPVEVRRVDYILRGIYLSPGRHRFEFVFDPLPFKVGKYLTLASFALFAAMLGREWRRRRTVGA</sequence>
<feature type="transmembrane region" description="Helical" evidence="1">
    <location>
        <begin position="507"/>
        <end position="526"/>
    </location>
</feature>
<feature type="transmembrane region" description="Helical" evidence="1">
    <location>
        <begin position="152"/>
        <end position="169"/>
    </location>
</feature>
<dbReference type="PANTHER" id="PTHR38454:SF1">
    <property type="entry name" value="INTEGRAL MEMBRANE PROTEIN"/>
    <property type="match status" value="1"/>
</dbReference>
<feature type="transmembrane region" description="Helical" evidence="1">
    <location>
        <begin position="424"/>
        <end position="445"/>
    </location>
</feature>
<dbReference type="RefSeq" id="WP_039743956.1">
    <property type="nucleotide sequence ID" value="NZ_CP009788.1"/>
</dbReference>
<dbReference type="Proteomes" id="UP000057609">
    <property type="component" value="Chromosome"/>
</dbReference>
<keyword evidence="1" id="KW-1133">Transmembrane helix</keyword>
<feature type="transmembrane region" description="Helical" evidence="1">
    <location>
        <begin position="118"/>
        <end position="140"/>
    </location>
</feature>
<reference evidence="2 3" key="1">
    <citation type="journal article" date="2015" name="Genome Announc.">
        <title>Complete Genome of Geobacter pickeringii G13T, a Metal-Reducing Isolate from Sedimentary Kaolin Deposits.</title>
        <authorList>
            <person name="Badalamenti J.P."/>
            <person name="Bond D.R."/>
        </authorList>
    </citation>
    <scope>NUCLEOTIDE SEQUENCE [LARGE SCALE GENOMIC DNA]</scope>
    <source>
        <strain evidence="2 3">G13</strain>
    </source>
</reference>
<evidence type="ECO:0000313" key="2">
    <source>
        <dbReference type="EMBL" id="AJE04184.1"/>
    </source>
</evidence>
<evidence type="ECO:0000313" key="3">
    <source>
        <dbReference type="Proteomes" id="UP000057609"/>
    </source>
</evidence>
<feature type="transmembrane region" description="Helical" evidence="1">
    <location>
        <begin position="391"/>
        <end position="412"/>
    </location>
</feature>
<keyword evidence="3" id="KW-1185">Reference proteome</keyword>
<dbReference type="OrthoDB" id="9772884at2"/>
<dbReference type="KEGG" id="gpi:GPICK_13200"/>
<accession>A0A0B5BGA9</accession>
<dbReference type="EMBL" id="CP009788">
    <property type="protein sequence ID" value="AJE04184.1"/>
    <property type="molecule type" value="Genomic_DNA"/>
</dbReference>
<dbReference type="PANTHER" id="PTHR38454">
    <property type="entry name" value="INTEGRAL MEMBRANE PROTEIN-RELATED"/>
    <property type="match status" value="1"/>
</dbReference>
<gene>
    <name evidence="2" type="ORF">GPICK_13200</name>
</gene>
<protein>
    <submittedName>
        <fullName evidence="2">Membrane protein</fullName>
    </submittedName>
</protein>
<feature type="transmembrane region" description="Helical" evidence="1">
    <location>
        <begin position="232"/>
        <end position="255"/>
    </location>
</feature>
<feature type="transmembrane region" description="Helical" evidence="1">
    <location>
        <begin position="318"/>
        <end position="338"/>
    </location>
</feature>
<keyword evidence="1" id="KW-0472">Membrane</keyword>
<organism evidence="2 3">
    <name type="scientific">Geobacter pickeringii</name>
    <dbReference type="NCBI Taxonomy" id="345632"/>
    <lineage>
        <taxon>Bacteria</taxon>
        <taxon>Pseudomonadati</taxon>
        <taxon>Thermodesulfobacteriota</taxon>
        <taxon>Desulfuromonadia</taxon>
        <taxon>Geobacterales</taxon>
        <taxon>Geobacteraceae</taxon>
        <taxon>Geobacter</taxon>
    </lineage>
</organism>
<feature type="transmembrane region" description="Helical" evidence="1">
    <location>
        <begin position="90"/>
        <end position="111"/>
    </location>
</feature>
<feature type="transmembrane region" description="Helical" evidence="1">
    <location>
        <begin position="198"/>
        <end position="220"/>
    </location>
</feature>
<dbReference type="HOGENOM" id="CLU_008305_1_0_7"/>
<dbReference type="AlphaFoldDB" id="A0A0B5BGA9"/>
<name>A0A0B5BGA9_9BACT</name>
<keyword evidence="1" id="KW-0812">Transmembrane</keyword>
<feature type="transmembrane region" description="Helical" evidence="1">
    <location>
        <begin position="482"/>
        <end position="500"/>
    </location>
</feature>
<proteinExistence type="predicted"/>
<dbReference type="STRING" id="345632.GPICK_13200"/>
<dbReference type="InterPro" id="IPR018580">
    <property type="entry name" value="Uncharacterised_YfhO"/>
</dbReference>
<feature type="transmembrane region" description="Helical" evidence="1">
    <location>
        <begin position="350"/>
        <end position="371"/>
    </location>
</feature>
<evidence type="ECO:0000256" key="1">
    <source>
        <dbReference type="SAM" id="Phobius"/>
    </source>
</evidence>